<evidence type="ECO:0000256" key="1">
    <source>
        <dbReference type="SAM" id="SignalP"/>
    </source>
</evidence>
<comment type="caution">
    <text evidence="2">The sequence shown here is derived from an EMBL/GenBank/DDBJ whole genome shotgun (WGS) entry which is preliminary data.</text>
</comment>
<dbReference type="EMBL" id="DXBC01000071">
    <property type="protein sequence ID" value="HIZ79071.1"/>
    <property type="molecule type" value="Genomic_DNA"/>
</dbReference>
<reference evidence="2" key="1">
    <citation type="journal article" date="2021" name="PeerJ">
        <title>Extensive microbial diversity within the chicken gut microbiome revealed by metagenomics and culture.</title>
        <authorList>
            <person name="Gilroy R."/>
            <person name="Ravi A."/>
            <person name="Getino M."/>
            <person name="Pursley I."/>
            <person name="Horton D.L."/>
            <person name="Alikhan N.F."/>
            <person name="Baker D."/>
            <person name="Gharbi K."/>
            <person name="Hall N."/>
            <person name="Watson M."/>
            <person name="Adriaenssens E.M."/>
            <person name="Foster-Nyarko E."/>
            <person name="Jarju S."/>
            <person name="Secka A."/>
            <person name="Antonio M."/>
            <person name="Oren A."/>
            <person name="Chaudhuri R.R."/>
            <person name="La Ragione R."/>
            <person name="Hildebrand F."/>
            <person name="Pallen M.J."/>
        </authorList>
    </citation>
    <scope>NUCLEOTIDE SEQUENCE</scope>
    <source>
        <strain evidence="2">ChiBcec1-1093</strain>
    </source>
</reference>
<feature type="chain" id="PRO_5039687058" evidence="1">
    <location>
        <begin position="28"/>
        <end position="293"/>
    </location>
</feature>
<sequence>MKKLMKHLIGFLCCVCLSGMTALPVLAEAKASAAAIDILVYQPENFSWDGTNITVTGYFANKSDSKDITRINSATFSVFDKNDKKITETTLNSSSLSDVKLAPGERWSYTVVRSAPSFQPENFDLSSGFKAGCSADITVSTHGKDCSFCQSRGELTFSTEDTMSQEEYDNLVAKLRQAFGSNDSSSTETGGSSDAYTPYVPYMPLPDAYSPKPITCGSCNGAGSTICSSCNGLGYKEVRENSLCLVLHHSDCPGNCGGSCHTRNDYYNVQKKCTICNGSGRRTCHTCSGRGTY</sequence>
<keyword evidence="1" id="KW-0732">Signal</keyword>
<dbReference type="AlphaFoldDB" id="A0A9D2K579"/>
<feature type="signal peptide" evidence="1">
    <location>
        <begin position="1"/>
        <end position="27"/>
    </location>
</feature>
<evidence type="ECO:0000313" key="2">
    <source>
        <dbReference type="EMBL" id="HIZ79071.1"/>
    </source>
</evidence>
<evidence type="ECO:0000313" key="3">
    <source>
        <dbReference type="Proteomes" id="UP000824101"/>
    </source>
</evidence>
<protein>
    <submittedName>
        <fullName evidence="2">Uncharacterized protein</fullName>
    </submittedName>
</protein>
<proteinExistence type="predicted"/>
<gene>
    <name evidence="2" type="ORF">IAA17_04725</name>
</gene>
<name>A0A9D2K579_9FIRM</name>
<dbReference type="Proteomes" id="UP000824101">
    <property type="component" value="Unassembled WGS sequence"/>
</dbReference>
<reference evidence="2" key="2">
    <citation type="submission" date="2021-04" db="EMBL/GenBank/DDBJ databases">
        <authorList>
            <person name="Gilroy R."/>
        </authorList>
    </citation>
    <scope>NUCLEOTIDE SEQUENCE</scope>
    <source>
        <strain evidence="2">ChiBcec1-1093</strain>
    </source>
</reference>
<organism evidence="2 3">
    <name type="scientific">Candidatus Lachnoclostridium stercorigallinarum</name>
    <dbReference type="NCBI Taxonomy" id="2838634"/>
    <lineage>
        <taxon>Bacteria</taxon>
        <taxon>Bacillati</taxon>
        <taxon>Bacillota</taxon>
        <taxon>Clostridia</taxon>
        <taxon>Lachnospirales</taxon>
        <taxon>Lachnospiraceae</taxon>
    </lineage>
</organism>
<accession>A0A9D2K579</accession>